<reference evidence="2 3" key="1">
    <citation type="journal article" date="2018" name="IMA Fungus">
        <title>IMA Genome-F 10: Nine draft genome sequences of Claviceps purpurea s.lat., including C. arundinis, C. humidiphila, and C. cf. spartinae, pseudomolecules for the pitch canker pathogen Fusarium circinatum, draft genome of Davidsoniella eucalypti, Grosmannia galeiformis, Quambalaria eucalypti, and Teratosphaeria destructans.</title>
        <authorList>
            <person name="Wingfield B.D."/>
            <person name="Liu M."/>
            <person name="Nguyen H.D."/>
            <person name="Lane F.A."/>
            <person name="Morgan S.W."/>
            <person name="De Vos L."/>
            <person name="Wilken P.M."/>
            <person name="Duong T.A."/>
            <person name="Aylward J."/>
            <person name="Coetzee M.P."/>
            <person name="Dadej K."/>
            <person name="De Beer Z.W."/>
            <person name="Findlay W."/>
            <person name="Havenga M."/>
            <person name="Kolarik M."/>
            <person name="Menzies J.G."/>
            <person name="Naidoo K."/>
            <person name="Pochopski O."/>
            <person name="Shoukouhi P."/>
            <person name="Santana Q.C."/>
            <person name="Seifert K.A."/>
            <person name="Soal N."/>
            <person name="Steenkamp E.T."/>
            <person name="Tatham C.T."/>
            <person name="van der Nest M.A."/>
            <person name="Wingfield M.J."/>
        </authorList>
    </citation>
    <scope>NUCLEOTIDE SEQUENCE [LARGE SCALE GENOMIC DNA]</scope>
    <source>
        <strain evidence="2">CMW44962</strain>
    </source>
</reference>
<sequence>MADNDGDSRMDSTPDASDNELATPTGEQVPANPADSLLSPADSQSRPSTSSAVQANTSMPVQGVGANANGKRPINTISNGAEDDDIEAVGESSKVKGEANAKEHPPRTHEKSGYTWIKWEDAPGSSWSSRKAMDEYNRAMEALVHKEVVILSRSFLELDQGSVADWNAQTTMVTRSKWQTRRRRS</sequence>
<gene>
    <name evidence="2" type="ORF">Tdes44962_MAKER06532</name>
</gene>
<dbReference type="Proteomes" id="UP001138500">
    <property type="component" value="Unassembled WGS sequence"/>
</dbReference>
<name>A0A9W7T1N3_9PEZI</name>
<evidence type="ECO:0000313" key="2">
    <source>
        <dbReference type="EMBL" id="KAH9845498.1"/>
    </source>
</evidence>
<dbReference type="EMBL" id="RIBY02000047">
    <property type="protein sequence ID" value="KAH9845498.1"/>
    <property type="molecule type" value="Genomic_DNA"/>
</dbReference>
<evidence type="ECO:0000313" key="3">
    <source>
        <dbReference type="Proteomes" id="UP001138500"/>
    </source>
</evidence>
<feature type="compositionally biased region" description="Basic and acidic residues" evidence="1">
    <location>
        <begin position="93"/>
        <end position="112"/>
    </location>
</feature>
<dbReference type="OrthoDB" id="5377039at2759"/>
<proteinExistence type="predicted"/>
<accession>A0A9W7T1N3</accession>
<evidence type="ECO:0000256" key="1">
    <source>
        <dbReference type="SAM" id="MobiDB-lite"/>
    </source>
</evidence>
<protein>
    <submittedName>
        <fullName evidence="2">Uncharacterized protein</fullName>
    </submittedName>
</protein>
<feature type="compositionally biased region" description="Basic and acidic residues" evidence="1">
    <location>
        <begin position="1"/>
        <end position="12"/>
    </location>
</feature>
<feature type="compositionally biased region" description="Polar residues" evidence="1">
    <location>
        <begin position="41"/>
        <end position="60"/>
    </location>
</feature>
<feature type="compositionally biased region" description="Polar residues" evidence="1">
    <location>
        <begin position="14"/>
        <end position="26"/>
    </location>
</feature>
<comment type="caution">
    <text evidence="2">The sequence shown here is derived from an EMBL/GenBank/DDBJ whole genome shotgun (WGS) entry which is preliminary data.</text>
</comment>
<feature type="region of interest" description="Disordered" evidence="1">
    <location>
        <begin position="1"/>
        <end position="112"/>
    </location>
</feature>
<keyword evidence="3" id="KW-1185">Reference proteome</keyword>
<dbReference type="AlphaFoldDB" id="A0A9W7T1N3"/>
<organism evidence="2 3">
    <name type="scientific">Teratosphaeria destructans</name>
    <dbReference type="NCBI Taxonomy" id="418781"/>
    <lineage>
        <taxon>Eukaryota</taxon>
        <taxon>Fungi</taxon>
        <taxon>Dikarya</taxon>
        <taxon>Ascomycota</taxon>
        <taxon>Pezizomycotina</taxon>
        <taxon>Dothideomycetes</taxon>
        <taxon>Dothideomycetidae</taxon>
        <taxon>Mycosphaerellales</taxon>
        <taxon>Teratosphaeriaceae</taxon>
        <taxon>Teratosphaeria</taxon>
    </lineage>
</organism>
<reference evidence="2 3" key="2">
    <citation type="journal article" date="2021" name="Curr. Genet.">
        <title>Genetic response to nitrogen starvation in the aggressive Eucalyptus foliar pathogen Teratosphaeria destructans.</title>
        <authorList>
            <person name="Havenga M."/>
            <person name="Wingfield B.D."/>
            <person name="Wingfield M.J."/>
            <person name="Dreyer L.L."/>
            <person name="Roets F."/>
            <person name="Aylward J."/>
        </authorList>
    </citation>
    <scope>NUCLEOTIDE SEQUENCE [LARGE SCALE GENOMIC DNA]</scope>
    <source>
        <strain evidence="2">CMW44962</strain>
    </source>
</reference>